<dbReference type="EMBL" id="ML014117">
    <property type="protein sequence ID" value="RKP03841.1"/>
    <property type="molecule type" value="Genomic_DNA"/>
</dbReference>
<evidence type="ECO:0000313" key="2">
    <source>
        <dbReference type="EMBL" id="RKP03841.1"/>
    </source>
</evidence>
<dbReference type="OrthoDB" id="2163022at2759"/>
<proteinExistence type="predicted"/>
<gene>
    <name evidence="2" type="ORF">CXG81DRAFT_23534</name>
</gene>
<feature type="compositionally biased region" description="Low complexity" evidence="1">
    <location>
        <begin position="144"/>
        <end position="159"/>
    </location>
</feature>
<evidence type="ECO:0000256" key="1">
    <source>
        <dbReference type="SAM" id="MobiDB-lite"/>
    </source>
</evidence>
<name>A0A4P9XF66_9FUNG</name>
<evidence type="ECO:0000313" key="3">
    <source>
        <dbReference type="Proteomes" id="UP000274922"/>
    </source>
</evidence>
<feature type="compositionally biased region" description="Polar residues" evidence="1">
    <location>
        <begin position="160"/>
        <end position="172"/>
    </location>
</feature>
<dbReference type="Proteomes" id="UP000274922">
    <property type="component" value="Unassembled WGS sequence"/>
</dbReference>
<organism evidence="2 3">
    <name type="scientific">Caulochytrium protostelioides</name>
    <dbReference type="NCBI Taxonomy" id="1555241"/>
    <lineage>
        <taxon>Eukaryota</taxon>
        <taxon>Fungi</taxon>
        <taxon>Fungi incertae sedis</taxon>
        <taxon>Chytridiomycota</taxon>
        <taxon>Chytridiomycota incertae sedis</taxon>
        <taxon>Chytridiomycetes</taxon>
        <taxon>Caulochytriales</taxon>
        <taxon>Caulochytriaceae</taxon>
        <taxon>Caulochytrium</taxon>
    </lineage>
</organism>
<keyword evidence="3" id="KW-1185">Reference proteome</keyword>
<protein>
    <submittedName>
        <fullName evidence="2">Uncharacterized protein</fullName>
    </submittedName>
</protein>
<accession>A0A4P9XF66</accession>
<feature type="region of interest" description="Disordered" evidence="1">
    <location>
        <begin position="144"/>
        <end position="180"/>
    </location>
</feature>
<sequence length="180" mass="19493">MGRHLVDAAAVQTRHCLEALHQLEPADLKGVLEQLFSRMTVSNKEGVLALLWSSLSPREQAAFDFTTLSDTKWNDAAVIRALSPALTPADGAADGVDLAGMDGAAGFARLPESAFRPPRFSPRVLESEILNVLLTSLGRGLTRRQQAQQQAQQQQQQQQREGSTGSTTNESPISFARQGL</sequence>
<dbReference type="AlphaFoldDB" id="A0A4P9XF66"/>
<reference evidence="3" key="1">
    <citation type="journal article" date="2018" name="Nat. Microbiol.">
        <title>Leveraging single-cell genomics to expand the fungal tree of life.</title>
        <authorList>
            <person name="Ahrendt S.R."/>
            <person name="Quandt C.A."/>
            <person name="Ciobanu D."/>
            <person name="Clum A."/>
            <person name="Salamov A."/>
            <person name="Andreopoulos B."/>
            <person name="Cheng J.F."/>
            <person name="Woyke T."/>
            <person name="Pelin A."/>
            <person name="Henrissat B."/>
            <person name="Reynolds N.K."/>
            <person name="Benny G.L."/>
            <person name="Smith M.E."/>
            <person name="James T.Y."/>
            <person name="Grigoriev I.V."/>
        </authorList>
    </citation>
    <scope>NUCLEOTIDE SEQUENCE [LARGE SCALE GENOMIC DNA]</scope>
    <source>
        <strain evidence="3">ATCC 52028</strain>
    </source>
</reference>